<dbReference type="GO" id="GO:0070181">
    <property type="term" value="F:small ribosomal subunit rRNA binding"/>
    <property type="evidence" value="ECO:0007669"/>
    <property type="project" value="TreeGrafter"/>
</dbReference>
<gene>
    <name evidence="8" type="primary">rpsF</name>
    <name evidence="9" type="ORF">EDD79_102632</name>
</gene>
<evidence type="ECO:0000256" key="7">
    <source>
        <dbReference type="ARBA" id="ARBA00035294"/>
    </source>
</evidence>
<comment type="caution">
    <text evidence="9">The sequence shown here is derived from an EMBL/GenBank/DDBJ whole genome shotgun (WGS) entry which is preliminary data.</text>
</comment>
<keyword evidence="4 8" id="KW-0689">Ribosomal protein</keyword>
<dbReference type="FunFam" id="3.30.70.60:FF:000002">
    <property type="entry name" value="30S ribosomal protein S6"/>
    <property type="match status" value="1"/>
</dbReference>
<evidence type="ECO:0000256" key="1">
    <source>
        <dbReference type="ARBA" id="ARBA00009512"/>
    </source>
</evidence>
<dbReference type="GO" id="GO:1990904">
    <property type="term" value="C:ribonucleoprotein complex"/>
    <property type="evidence" value="ECO:0007669"/>
    <property type="project" value="UniProtKB-KW"/>
</dbReference>
<dbReference type="Proteomes" id="UP000295504">
    <property type="component" value="Unassembled WGS sequence"/>
</dbReference>
<reference evidence="9 10" key="1">
    <citation type="submission" date="2019-03" db="EMBL/GenBank/DDBJ databases">
        <title>Genomic Encyclopedia of Type Strains, Phase IV (KMG-IV): sequencing the most valuable type-strain genomes for metagenomic binning, comparative biology and taxonomic classification.</title>
        <authorList>
            <person name="Goeker M."/>
        </authorList>
    </citation>
    <scope>NUCLEOTIDE SEQUENCE [LARGE SCALE GENOMIC DNA]</scope>
    <source>
        <strain evidence="9 10">DSM 100013</strain>
    </source>
</reference>
<dbReference type="InterPro" id="IPR014717">
    <property type="entry name" value="Transl_elong_EF1B/ribsomal_bS6"/>
</dbReference>
<dbReference type="SUPFAM" id="SSF54995">
    <property type="entry name" value="Ribosomal protein S6"/>
    <property type="match status" value="1"/>
</dbReference>
<dbReference type="GO" id="GO:0005840">
    <property type="term" value="C:ribosome"/>
    <property type="evidence" value="ECO:0007669"/>
    <property type="project" value="UniProtKB-KW"/>
</dbReference>
<dbReference type="Pfam" id="PF01250">
    <property type="entry name" value="Ribosomal_S6"/>
    <property type="match status" value="1"/>
</dbReference>
<evidence type="ECO:0000256" key="8">
    <source>
        <dbReference type="HAMAP-Rule" id="MF_00360"/>
    </source>
</evidence>
<evidence type="ECO:0000256" key="6">
    <source>
        <dbReference type="ARBA" id="ARBA00035104"/>
    </source>
</evidence>
<dbReference type="Gene3D" id="3.30.70.60">
    <property type="match status" value="1"/>
</dbReference>
<dbReference type="HAMAP" id="MF_00360">
    <property type="entry name" value="Ribosomal_bS6"/>
    <property type="match status" value="1"/>
</dbReference>
<evidence type="ECO:0000313" key="10">
    <source>
        <dbReference type="Proteomes" id="UP000295504"/>
    </source>
</evidence>
<organism evidence="9 10">
    <name type="scientific">Serpentinicella alkaliphila</name>
    <dbReference type="NCBI Taxonomy" id="1734049"/>
    <lineage>
        <taxon>Bacteria</taxon>
        <taxon>Bacillati</taxon>
        <taxon>Bacillota</taxon>
        <taxon>Clostridia</taxon>
        <taxon>Peptostreptococcales</taxon>
        <taxon>Natronincolaceae</taxon>
        <taxon>Serpentinicella</taxon>
    </lineage>
</organism>
<dbReference type="InterPro" id="IPR020814">
    <property type="entry name" value="Ribosomal_S6_plastid/chlpt"/>
</dbReference>
<dbReference type="CDD" id="cd00473">
    <property type="entry name" value="bS6"/>
    <property type="match status" value="1"/>
</dbReference>
<sequence length="95" mass="11521">MRKYELMYILKSDVEEERRNQLLEKFRGIIETNGEIENVDEWGNRKLAYEINKLREGYYVLVNFNAAIDIPKELDRNLRISDDVIRHMIFNLEEK</sequence>
<dbReference type="EMBL" id="SLYC01000026">
    <property type="protein sequence ID" value="TCQ01566.1"/>
    <property type="molecule type" value="Genomic_DNA"/>
</dbReference>
<dbReference type="PANTHER" id="PTHR21011">
    <property type="entry name" value="MITOCHONDRIAL 28S RIBOSOMAL PROTEIN S6"/>
    <property type="match status" value="1"/>
</dbReference>
<evidence type="ECO:0000256" key="3">
    <source>
        <dbReference type="ARBA" id="ARBA00022884"/>
    </source>
</evidence>
<name>A0A4R2TFV8_9FIRM</name>
<keyword evidence="2 8" id="KW-0699">rRNA-binding</keyword>
<dbReference type="InterPro" id="IPR000529">
    <property type="entry name" value="Ribosomal_bS6"/>
</dbReference>
<evidence type="ECO:0000256" key="4">
    <source>
        <dbReference type="ARBA" id="ARBA00022980"/>
    </source>
</evidence>
<keyword evidence="3 8" id="KW-0694">RNA-binding</keyword>
<evidence type="ECO:0000256" key="5">
    <source>
        <dbReference type="ARBA" id="ARBA00023274"/>
    </source>
</evidence>
<dbReference type="RefSeq" id="WP_132848907.1">
    <property type="nucleotide sequence ID" value="NZ_CP058648.1"/>
</dbReference>
<dbReference type="InterPro" id="IPR035980">
    <property type="entry name" value="Ribosomal_bS6_sf"/>
</dbReference>
<proteinExistence type="inferred from homology"/>
<keyword evidence="5 8" id="KW-0687">Ribonucleoprotein</keyword>
<accession>A0A4R2TFV8</accession>
<comment type="similarity">
    <text evidence="1 8">Belongs to the bacterial ribosomal protein bS6 family.</text>
</comment>
<keyword evidence="10" id="KW-1185">Reference proteome</keyword>
<dbReference type="GO" id="GO:0003735">
    <property type="term" value="F:structural constituent of ribosome"/>
    <property type="evidence" value="ECO:0007669"/>
    <property type="project" value="InterPro"/>
</dbReference>
<dbReference type="PANTHER" id="PTHR21011:SF1">
    <property type="entry name" value="SMALL RIBOSOMAL SUBUNIT PROTEIN BS6M"/>
    <property type="match status" value="1"/>
</dbReference>
<evidence type="ECO:0000256" key="2">
    <source>
        <dbReference type="ARBA" id="ARBA00022730"/>
    </source>
</evidence>
<dbReference type="GO" id="GO:0006412">
    <property type="term" value="P:translation"/>
    <property type="evidence" value="ECO:0007669"/>
    <property type="project" value="UniProtKB-UniRule"/>
</dbReference>
<protein>
    <recommendedName>
        <fullName evidence="7 8">Small ribosomal subunit protein bS6</fullName>
    </recommendedName>
</protein>
<dbReference type="NCBIfam" id="TIGR00166">
    <property type="entry name" value="S6"/>
    <property type="match status" value="1"/>
</dbReference>
<dbReference type="OrthoDB" id="9812702at2"/>
<dbReference type="AlphaFoldDB" id="A0A4R2TFV8"/>
<dbReference type="GO" id="GO:0005737">
    <property type="term" value="C:cytoplasm"/>
    <property type="evidence" value="ECO:0007669"/>
    <property type="project" value="UniProtKB-ARBA"/>
</dbReference>
<comment type="function">
    <text evidence="6 8">Binds together with bS18 to 16S ribosomal RNA.</text>
</comment>
<evidence type="ECO:0000313" key="9">
    <source>
        <dbReference type="EMBL" id="TCQ01566.1"/>
    </source>
</evidence>